<dbReference type="EMBL" id="MTKT01004293">
    <property type="protein sequence ID" value="OWM71829.1"/>
    <property type="molecule type" value="Genomic_DNA"/>
</dbReference>
<keyword evidence="4" id="KW-1185">Reference proteome</keyword>
<proteinExistence type="predicted"/>
<dbReference type="AlphaFoldDB" id="A0A218WH73"/>
<protein>
    <submittedName>
        <fullName evidence="1">Uncharacterized protein</fullName>
    </submittedName>
</protein>
<gene>
    <name evidence="1" type="ORF">CDL15_Pgr017712</name>
    <name evidence="2" type="ORF">CRG98_042037</name>
</gene>
<reference evidence="1" key="2">
    <citation type="submission" date="2017-06" db="EMBL/GenBank/DDBJ databases">
        <title>The pomegranate genome and the genomics of punicalagin biosynthesis.</title>
        <authorList>
            <person name="Xu C."/>
        </authorList>
    </citation>
    <scope>NUCLEOTIDE SEQUENCE [LARGE SCALE GENOMIC DNA]</scope>
    <source>
        <tissue evidence="1">Fresh leaf</tissue>
    </source>
</reference>
<organism evidence="1 3">
    <name type="scientific">Punica granatum</name>
    <name type="common">Pomegranate</name>
    <dbReference type="NCBI Taxonomy" id="22663"/>
    <lineage>
        <taxon>Eukaryota</taxon>
        <taxon>Viridiplantae</taxon>
        <taxon>Streptophyta</taxon>
        <taxon>Embryophyta</taxon>
        <taxon>Tracheophyta</taxon>
        <taxon>Spermatophyta</taxon>
        <taxon>Magnoliopsida</taxon>
        <taxon>eudicotyledons</taxon>
        <taxon>Gunneridae</taxon>
        <taxon>Pentapetalae</taxon>
        <taxon>rosids</taxon>
        <taxon>malvids</taxon>
        <taxon>Myrtales</taxon>
        <taxon>Lythraceae</taxon>
        <taxon>Punica</taxon>
    </lineage>
</organism>
<dbReference type="PANTHER" id="PTHR35120">
    <property type="entry name" value="HISTONE ACETYLTRANSFERASE KAT6B-LIKE"/>
    <property type="match status" value="1"/>
</dbReference>
<reference evidence="3" key="1">
    <citation type="journal article" date="2017" name="Plant J.">
        <title>The pomegranate (Punica granatum L.) genome and the genomics of punicalagin biosynthesis.</title>
        <authorList>
            <person name="Qin G."/>
            <person name="Xu C."/>
            <person name="Ming R."/>
            <person name="Tang H."/>
            <person name="Guyot R."/>
            <person name="Kramer E.M."/>
            <person name="Hu Y."/>
            <person name="Yi X."/>
            <person name="Qi Y."/>
            <person name="Xu X."/>
            <person name="Gao Z."/>
            <person name="Pan H."/>
            <person name="Jian J."/>
            <person name="Tian Y."/>
            <person name="Yue Z."/>
            <person name="Xu Y."/>
        </authorList>
    </citation>
    <scope>NUCLEOTIDE SEQUENCE [LARGE SCALE GENOMIC DNA]</scope>
    <source>
        <strain evidence="3">cv. Dabenzi</strain>
    </source>
</reference>
<dbReference type="EMBL" id="PGOL01004349">
    <property type="protein sequence ID" value="PKI37566.1"/>
    <property type="molecule type" value="Genomic_DNA"/>
</dbReference>
<dbReference type="Proteomes" id="UP000197138">
    <property type="component" value="Unassembled WGS sequence"/>
</dbReference>
<evidence type="ECO:0000313" key="1">
    <source>
        <dbReference type="EMBL" id="OWM71829.1"/>
    </source>
</evidence>
<evidence type="ECO:0000313" key="4">
    <source>
        <dbReference type="Proteomes" id="UP000233551"/>
    </source>
</evidence>
<sequence length="146" mass="16930">MKWQGRGKKYQQKINTLHETFLKTFKPVPLIPAKTLDFARHKSLLKQLGLWEFVQVSFDRTLRSDLIAQLVMTFKKKERCSYVNEVKILIYIADLAKALKLSLRKKEMTSSSLEISSESTKKEESMGFLLDFVGYYALTGLQTMPM</sequence>
<dbReference type="PANTHER" id="PTHR35120:SF2">
    <property type="entry name" value="AMINOTRANSFERASE-LIKE PLANT MOBILE DOMAIN-CONTAINING PROTEIN"/>
    <property type="match status" value="1"/>
</dbReference>
<dbReference type="Proteomes" id="UP000233551">
    <property type="component" value="Unassembled WGS sequence"/>
</dbReference>
<reference evidence="2 4" key="3">
    <citation type="submission" date="2017-11" db="EMBL/GenBank/DDBJ databases">
        <title>De-novo sequencing of pomegranate (Punica granatum L.) genome.</title>
        <authorList>
            <person name="Akparov Z."/>
            <person name="Amiraslanov A."/>
            <person name="Hajiyeva S."/>
            <person name="Abbasov M."/>
            <person name="Kaur K."/>
            <person name="Hamwieh A."/>
            <person name="Solovyev V."/>
            <person name="Salamov A."/>
            <person name="Braich B."/>
            <person name="Kosarev P."/>
            <person name="Mahmoud A."/>
            <person name="Hajiyev E."/>
            <person name="Babayeva S."/>
            <person name="Izzatullayeva V."/>
            <person name="Mammadov A."/>
            <person name="Mammadov A."/>
            <person name="Sharifova S."/>
            <person name="Ojaghi J."/>
            <person name="Eynullazada K."/>
            <person name="Bayramov B."/>
            <person name="Abdulazimova A."/>
            <person name="Shahmuradov I."/>
        </authorList>
    </citation>
    <scope>NUCLEOTIDE SEQUENCE [LARGE SCALE GENOMIC DNA]</scope>
    <source>
        <strain evidence="2">AG2017</strain>
        <strain evidence="4">cv. AG2017</strain>
        <tissue evidence="2">Leaf</tissue>
    </source>
</reference>
<evidence type="ECO:0000313" key="2">
    <source>
        <dbReference type="EMBL" id="PKI37566.1"/>
    </source>
</evidence>
<evidence type="ECO:0000313" key="3">
    <source>
        <dbReference type="Proteomes" id="UP000197138"/>
    </source>
</evidence>
<accession>A0A218WH73</accession>
<comment type="caution">
    <text evidence="1">The sequence shown here is derived from an EMBL/GenBank/DDBJ whole genome shotgun (WGS) entry which is preliminary data.</text>
</comment>
<name>A0A218WH73_PUNGR</name>
<dbReference type="STRING" id="22663.A0A218WH73"/>